<proteinExistence type="predicted"/>
<organism evidence="1">
    <name type="scientific">Salmonella enterica</name>
    <name type="common">Salmonella choleraesuis</name>
    <dbReference type="NCBI Taxonomy" id="28901"/>
    <lineage>
        <taxon>Bacteria</taxon>
        <taxon>Pseudomonadati</taxon>
        <taxon>Pseudomonadota</taxon>
        <taxon>Gammaproteobacteria</taxon>
        <taxon>Enterobacterales</taxon>
        <taxon>Enterobacteriaceae</taxon>
        <taxon>Salmonella</taxon>
    </lineage>
</organism>
<name>A0A5T2R300_SALER</name>
<comment type="caution">
    <text evidence="1">The sequence shown here is derived from an EMBL/GenBank/DDBJ whole genome shotgun (WGS) entry which is preliminary data.</text>
</comment>
<protein>
    <recommendedName>
        <fullName evidence="2">SMI1/KNR4 family protein</fullName>
    </recommendedName>
</protein>
<gene>
    <name evidence="1" type="ORF">EOF35_18140</name>
</gene>
<dbReference type="EMBL" id="AACVIE010000010">
    <property type="protein sequence ID" value="EAM5643942.1"/>
    <property type="molecule type" value="Genomic_DNA"/>
</dbReference>
<evidence type="ECO:0000313" key="1">
    <source>
        <dbReference type="EMBL" id="EAM5643942.1"/>
    </source>
</evidence>
<evidence type="ECO:0008006" key="2">
    <source>
        <dbReference type="Google" id="ProtNLM"/>
    </source>
</evidence>
<accession>A0A5T2R300</accession>
<dbReference type="AlphaFoldDB" id="A0A5T2R300"/>
<sequence>MQIIIYDYSPDFPGCGLLADLPDGSSLFFNSFEEFLAFFFAEFPDAQLVPLFREGEDEYC</sequence>
<reference evidence="1" key="1">
    <citation type="submission" date="2019-01" db="EMBL/GenBank/DDBJ databases">
        <authorList>
            <consortium name="PulseNet: The National Subtyping Network for Foodborne Disease Surveillance"/>
            <person name="Tarr C.L."/>
            <person name="Trees E."/>
            <person name="Katz L.S."/>
            <person name="Carleton-Romer H.A."/>
            <person name="Stroika S."/>
            <person name="Kucerova Z."/>
            <person name="Roache K.F."/>
            <person name="Sabol A.L."/>
            <person name="Besser J."/>
            <person name="Gerner-Smidt P."/>
        </authorList>
    </citation>
    <scope>NUCLEOTIDE SEQUENCE</scope>
    <source>
        <strain evidence="1">PNUSAS064512</strain>
    </source>
</reference>